<keyword evidence="1" id="KW-0472">Membrane</keyword>
<reference evidence="2 3" key="1">
    <citation type="submission" date="2017-03" db="EMBL/GenBank/DDBJ databases">
        <title>Whole genome sequences of fourteen strains of Bradyrhizobium canariense and one strain of Bradyrhizobium japonicum isolated from Lupinus (Papilionoideae: Genisteae) species in Algeria.</title>
        <authorList>
            <person name="Crovadore J."/>
            <person name="Chekireb D."/>
            <person name="Brachmann A."/>
            <person name="Chablais R."/>
            <person name="Cochard B."/>
            <person name="Lefort F."/>
        </authorList>
    </citation>
    <scope>NUCLEOTIDE SEQUENCE [LARGE SCALE GENOMIC DNA]</scope>
    <source>
        <strain evidence="2 3">UBMA197</strain>
    </source>
</reference>
<dbReference type="RefSeq" id="WP_085399154.1">
    <property type="nucleotide sequence ID" value="NZ_NAFL01000215.1"/>
</dbReference>
<dbReference type="EMBL" id="NAFL01000215">
    <property type="protein sequence ID" value="OSJ35582.1"/>
    <property type="molecule type" value="Genomic_DNA"/>
</dbReference>
<gene>
    <name evidence="2" type="ORF">BSZ19_08045</name>
</gene>
<name>A0A1Y2JUC9_BRAJP</name>
<dbReference type="AlphaFoldDB" id="A0A1Y2JUC9"/>
<evidence type="ECO:0000313" key="2">
    <source>
        <dbReference type="EMBL" id="OSJ35582.1"/>
    </source>
</evidence>
<proteinExistence type="predicted"/>
<comment type="caution">
    <text evidence="2">The sequence shown here is derived from an EMBL/GenBank/DDBJ whole genome shotgun (WGS) entry which is preliminary data.</text>
</comment>
<feature type="transmembrane region" description="Helical" evidence="1">
    <location>
        <begin position="6"/>
        <end position="26"/>
    </location>
</feature>
<sequence>MTVVDILLAMYSWWPFILIVGGSTLAMRVMRQRTSSGATMIDLYEQQIAETRRTNAGLERIAAALELGIGRAQSQVDGSGETA</sequence>
<dbReference type="Proteomes" id="UP000193335">
    <property type="component" value="Unassembled WGS sequence"/>
</dbReference>
<keyword evidence="1" id="KW-0812">Transmembrane</keyword>
<organism evidence="2 3">
    <name type="scientific">Bradyrhizobium japonicum</name>
    <dbReference type="NCBI Taxonomy" id="375"/>
    <lineage>
        <taxon>Bacteria</taxon>
        <taxon>Pseudomonadati</taxon>
        <taxon>Pseudomonadota</taxon>
        <taxon>Alphaproteobacteria</taxon>
        <taxon>Hyphomicrobiales</taxon>
        <taxon>Nitrobacteraceae</taxon>
        <taxon>Bradyrhizobium</taxon>
    </lineage>
</organism>
<evidence type="ECO:0000256" key="1">
    <source>
        <dbReference type="SAM" id="Phobius"/>
    </source>
</evidence>
<keyword evidence="1" id="KW-1133">Transmembrane helix</keyword>
<protein>
    <submittedName>
        <fullName evidence="2">Uncharacterized protein</fullName>
    </submittedName>
</protein>
<accession>A0A1Y2JUC9</accession>
<evidence type="ECO:0000313" key="3">
    <source>
        <dbReference type="Proteomes" id="UP000193335"/>
    </source>
</evidence>